<name>A0ABW1J499_9PSEU</name>
<evidence type="ECO:0000256" key="2">
    <source>
        <dbReference type="ARBA" id="ARBA00022475"/>
    </source>
</evidence>
<keyword evidence="5 6" id="KW-0472">Membrane</keyword>
<feature type="transmembrane region" description="Helical" evidence="6">
    <location>
        <begin position="16"/>
        <end position="38"/>
    </location>
</feature>
<feature type="transmembrane region" description="Helical" evidence="6">
    <location>
        <begin position="193"/>
        <end position="216"/>
    </location>
</feature>
<dbReference type="InterPro" id="IPR003838">
    <property type="entry name" value="ABC3_permease_C"/>
</dbReference>
<feature type="transmembrane region" description="Helical" evidence="6">
    <location>
        <begin position="586"/>
        <end position="608"/>
    </location>
</feature>
<evidence type="ECO:0000256" key="1">
    <source>
        <dbReference type="ARBA" id="ARBA00004651"/>
    </source>
</evidence>
<evidence type="ECO:0000256" key="6">
    <source>
        <dbReference type="SAM" id="Phobius"/>
    </source>
</evidence>
<organism evidence="8 9">
    <name type="scientific">Pseudonocardia hispaniensis</name>
    <dbReference type="NCBI Taxonomy" id="904933"/>
    <lineage>
        <taxon>Bacteria</taxon>
        <taxon>Bacillati</taxon>
        <taxon>Actinomycetota</taxon>
        <taxon>Actinomycetes</taxon>
        <taxon>Pseudonocardiales</taxon>
        <taxon>Pseudonocardiaceae</taxon>
        <taxon>Pseudonocardia</taxon>
    </lineage>
</organism>
<comment type="subcellular location">
    <subcellularLocation>
        <location evidence="1">Cell membrane</location>
        <topology evidence="1">Multi-pass membrane protein</topology>
    </subcellularLocation>
</comment>
<keyword evidence="3 6" id="KW-0812">Transmembrane</keyword>
<evidence type="ECO:0000256" key="3">
    <source>
        <dbReference type="ARBA" id="ARBA00022692"/>
    </source>
</evidence>
<feature type="transmembrane region" description="Helical" evidence="6">
    <location>
        <begin position="620"/>
        <end position="640"/>
    </location>
</feature>
<dbReference type="EMBL" id="JBHSQW010000031">
    <property type="protein sequence ID" value="MFC5995442.1"/>
    <property type="molecule type" value="Genomic_DNA"/>
</dbReference>
<evidence type="ECO:0000259" key="7">
    <source>
        <dbReference type="Pfam" id="PF02687"/>
    </source>
</evidence>
<keyword evidence="9" id="KW-1185">Reference proteome</keyword>
<accession>A0ABW1J499</accession>
<feature type="domain" description="ABC3 transporter permease C-terminal" evidence="7">
    <location>
        <begin position="200"/>
        <end position="300"/>
    </location>
</feature>
<reference evidence="9" key="1">
    <citation type="journal article" date="2019" name="Int. J. Syst. Evol. Microbiol.">
        <title>The Global Catalogue of Microorganisms (GCM) 10K type strain sequencing project: providing services to taxonomists for standard genome sequencing and annotation.</title>
        <authorList>
            <consortium name="The Broad Institute Genomics Platform"/>
            <consortium name="The Broad Institute Genome Sequencing Center for Infectious Disease"/>
            <person name="Wu L."/>
            <person name="Ma J."/>
        </authorList>
    </citation>
    <scope>NUCLEOTIDE SEQUENCE [LARGE SCALE GENOMIC DNA]</scope>
    <source>
        <strain evidence="9">CCM 8391</strain>
    </source>
</reference>
<feature type="transmembrane region" description="Helical" evidence="6">
    <location>
        <begin position="409"/>
        <end position="428"/>
    </location>
</feature>
<comment type="caution">
    <text evidence="8">The sequence shown here is derived from an EMBL/GenBank/DDBJ whole genome shotgun (WGS) entry which is preliminary data.</text>
</comment>
<feature type="transmembrane region" description="Helical" evidence="6">
    <location>
        <begin position="287"/>
        <end position="308"/>
    </location>
</feature>
<feature type="transmembrane region" description="Helical" evidence="6">
    <location>
        <begin position="356"/>
        <end position="388"/>
    </location>
</feature>
<dbReference type="Pfam" id="PF02687">
    <property type="entry name" value="FtsX"/>
    <property type="match status" value="1"/>
</dbReference>
<dbReference type="Proteomes" id="UP001596302">
    <property type="component" value="Unassembled WGS sequence"/>
</dbReference>
<feature type="transmembrane region" description="Helical" evidence="6">
    <location>
        <begin position="329"/>
        <end position="350"/>
    </location>
</feature>
<keyword evidence="4 6" id="KW-1133">Transmembrane helix</keyword>
<evidence type="ECO:0000313" key="8">
    <source>
        <dbReference type="EMBL" id="MFC5995442.1"/>
    </source>
</evidence>
<sequence length="657" mass="66535">MIALSLRLLRAGGRSAWAAAGLVATGVAVATALLAFALGTLHGLDAREQRTGWRTPAAAPPGTAPVARLLVRTDHVADRAIQQIDIVDPRPDAAGPPGLPRMPRPGELWVSSALAELLRRTPADALAARYPVTVPTGVIGDAGLLGPDELVAVIGRPAGDPVLTAPVRSEVVAVAGFDRPGEGFGLAEAYRQLTYVALALLGFPVASLLGASARLSAARRTERLATLRLLGASRRQVTVAAVTEVTAVAAGAAVLGIAAEWLLAPVIARISLAGSTWFSADVRPAPLAALAALACVTLLAAGSAVGGLRRVVITPLGVVRRDRPQGARLVRLIGLAAGVAVFVLASQAIGAAPSNLVGLVFGIGVLALFGASSLIGPLVVRLLGGVLARRARSAPALLAGRRLLDDPKAAFRPLAGATLAVFVGAFLAPLTAMLPGGSGEDPDTLWVRVPAERGAAVTAAAAQRLDALGIAAQVGPPGTGLREGTVAVPVRPADAADRDRARTALGVLVPGVLVRTDEEAVTEETVLLGDVRRGTLVVLVGTLVIAATATGTAAAARVLDHRRPLRMLALAGTPLRVLDRARRAETVLPMLVNAGIALALGLLCASPFAGPTTGSAPSGLVLFGGVLLGGFALVLAASAASRPLLRSVTTHTVQEDV</sequence>
<protein>
    <submittedName>
        <fullName evidence="8">FtsX-like permease family protein</fullName>
    </submittedName>
</protein>
<evidence type="ECO:0000313" key="9">
    <source>
        <dbReference type="Proteomes" id="UP001596302"/>
    </source>
</evidence>
<dbReference type="RefSeq" id="WP_379585487.1">
    <property type="nucleotide sequence ID" value="NZ_JBHSQW010000031.1"/>
</dbReference>
<feature type="transmembrane region" description="Helical" evidence="6">
    <location>
        <begin position="536"/>
        <end position="559"/>
    </location>
</feature>
<evidence type="ECO:0000256" key="4">
    <source>
        <dbReference type="ARBA" id="ARBA00022989"/>
    </source>
</evidence>
<feature type="transmembrane region" description="Helical" evidence="6">
    <location>
        <begin position="237"/>
        <end position="267"/>
    </location>
</feature>
<evidence type="ECO:0000256" key="5">
    <source>
        <dbReference type="ARBA" id="ARBA00023136"/>
    </source>
</evidence>
<proteinExistence type="predicted"/>
<gene>
    <name evidence="8" type="ORF">ACFQE5_14605</name>
</gene>
<keyword evidence="2" id="KW-1003">Cell membrane</keyword>